<dbReference type="GO" id="GO:0016853">
    <property type="term" value="F:isomerase activity"/>
    <property type="evidence" value="ECO:0007669"/>
    <property type="project" value="UniProtKB-KW"/>
</dbReference>
<comment type="caution">
    <text evidence="2">The sequence shown here is derived from an EMBL/GenBank/DDBJ whole genome shotgun (WGS) entry which is preliminary data.</text>
</comment>
<dbReference type="InterPro" id="IPR013022">
    <property type="entry name" value="Xyl_isomerase-like_TIM-brl"/>
</dbReference>
<protein>
    <submittedName>
        <fullName evidence="2">Xylose isomerase domain protein TIM barrel</fullName>
    </submittedName>
</protein>
<sequence>MTALRIKTNVPLAAAIADTRQQIANAHVVGVASALTFGVNRPADYAQYFKVMADAAAYAQERGIKLVMKPHGGGSGASEEILSALKAVGHPNFKIWYDAGNIIYYTGKDPVAELAPIAEHVTGFCAKDCGAPKSDVMIQFGTGKVDFVAVFQQLKAAGFNGPVMVECCRIGAT</sequence>
<dbReference type="Gene3D" id="3.20.20.150">
    <property type="entry name" value="Divalent-metal-dependent TIM barrel enzymes"/>
    <property type="match status" value="1"/>
</dbReference>
<organism evidence="2">
    <name type="scientific">sediment metagenome</name>
    <dbReference type="NCBI Taxonomy" id="749907"/>
    <lineage>
        <taxon>unclassified sequences</taxon>
        <taxon>metagenomes</taxon>
        <taxon>ecological metagenomes</taxon>
    </lineage>
</organism>
<reference evidence="2" key="2">
    <citation type="journal article" date="2011" name="Microb. Ecol.">
        <title>Taxonomic and Functional Metagenomic Profiling of the Microbial Community in the Anoxic Sediment of a Sub-saline Shallow Lake (Laguna de Carrizo, Central Spain).</title>
        <authorList>
            <person name="Ferrer M."/>
            <person name="Guazzaroni M.E."/>
            <person name="Richter M."/>
            <person name="Garcia-Salamanca A."/>
            <person name="Yarza P."/>
            <person name="Suarez-Suarez A."/>
            <person name="Solano J."/>
            <person name="Alcaide M."/>
            <person name="van Dillewijn P."/>
            <person name="Molina-Henares M.A."/>
            <person name="Lopez-Cortes N."/>
            <person name="Al-Ramahi Y."/>
            <person name="Guerrero C."/>
            <person name="Acosta A."/>
            <person name="de Eugenio L.I."/>
            <person name="Martinez V."/>
            <person name="Marques S."/>
            <person name="Rojo F."/>
            <person name="Santero E."/>
            <person name="Genilloud O."/>
            <person name="Perez-Perez J."/>
            <person name="Rossello-Mora R."/>
            <person name="Ramos J.L."/>
        </authorList>
    </citation>
    <scope>NUCLEOTIDE SEQUENCE</scope>
</reference>
<dbReference type="SUPFAM" id="SSF51658">
    <property type="entry name" value="Xylose isomerase-like"/>
    <property type="match status" value="1"/>
</dbReference>
<accession>D9PL52</accession>
<reference evidence="2" key="1">
    <citation type="submission" date="2010-07" db="EMBL/GenBank/DDBJ databases">
        <authorList>
            <consortium name="CONSOLIDER consortium CSD2007-00005"/>
            <person name="Guazzaroni M.-E."/>
            <person name="Richter M."/>
            <person name="Garcia-Salamanca A."/>
            <person name="Yarza P."/>
            <person name="Ferrer M."/>
        </authorList>
    </citation>
    <scope>NUCLEOTIDE SEQUENCE</scope>
</reference>
<dbReference type="PANTHER" id="PTHR12110">
    <property type="entry name" value="HYDROXYPYRUVATE ISOMERASE"/>
    <property type="match status" value="1"/>
</dbReference>
<dbReference type="Pfam" id="PF01261">
    <property type="entry name" value="AP_endonuc_2"/>
    <property type="match status" value="1"/>
</dbReference>
<name>D9PL52_9ZZZZ</name>
<dbReference type="PANTHER" id="PTHR12110:SF41">
    <property type="entry name" value="INOSOSE DEHYDRATASE"/>
    <property type="match status" value="1"/>
</dbReference>
<feature type="domain" description="Xylose isomerase-like TIM barrel" evidence="1">
    <location>
        <begin position="14"/>
        <end position="168"/>
    </location>
</feature>
<dbReference type="EMBL" id="ADZX01000685">
    <property type="protein sequence ID" value="EFK95712.1"/>
    <property type="molecule type" value="Genomic_DNA"/>
</dbReference>
<keyword evidence="2" id="KW-0413">Isomerase</keyword>
<evidence type="ECO:0000259" key="1">
    <source>
        <dbReference type="Pfam" id="PF01261"/>
    </source>
</evidence>
<proteinExistence type="predicted"/>
<evidence type="ECO:0000313" key="2">
    <source>
        <dbReference type="EMBL" id="EFK95712.1"/>
    </source>
</evidence>
<dbReference type="InterPro" id="IPR050312">
    <property type="entry name" value="IolE/XylAMocC-like"/>
</dbReference>
<feature type="non-terminal residue" evidence="2">
    <location>
        <position position="173"/>
    </location>
</feature>
<dbReference type="AlphaFoldDB" id="D9PL52"/>
<dbReference type="InterPro" id="IPR036237">
    <property type="entry name" value="Xyl_isomerase-like_sf"/>
</dbReference>
<gene>
    <name evidence="2" type="ORF">LDC_2275</name>
</gene>